<feature type="signal peptide" evidence="1">
    <location>
        <begin position="1"/>
        <end position="29"/>
    </location>
</feature>
<keyword evidence="1" id="KW-0732">Signal</keyword>
<comment type="caution">
    <text evidence="2">The sequence shown here is derived from an EMBL/GenBank/DDBJ whole genome shotgun (WGS) entry which is preliminary data.</text>
</comment>
<protein>
    <submittedName>
        <fullName evidence="2">Uncharacterized protein</fullName>
    </submittedName>
</protein>
<sequence>MIGGSKLLPLKKFKLLRVWAIAILASASLEELPGDRTLAEGGHEVPIPVVNLSSSSLLSSIGFSDLRHQKSTLEIRVSLHAISEDSQGNQGGHGEVPRARSD</sequence>
<feature type="chain" id="PRO_5044851592" evidence="1">
    <location>
        <begin position="30"/>
        <end position="102"/>
    </location>
</feature>
<dbReference type="Proteomes" id="UP001642360">
    <property type="component" value="Unassembled WGS sequence"/>
</dbReference>
<reference evidence="2 3" key="1">
    <citation type="submission" date="2024-02" db="EMBL/GenBank/DDBJ databases">
        <authorList>
            <person name="Vignale AGUSTIN F."/>
            <person name="Sosa J E."/>
            <person name="Modenutti C."/>
        </authorList>
    </citation>
    <scope>NUCLEOTIDE SEQUENCE [LARGE SCALE GENOMIC DNA]</scope>
</reference>
<evidence type="ECO:0000313" key="2">
    <source>
        <dbReference type="EMBL" id="CAK9177175.1"/>
    </source>
</evidence>
<accession>A0ABC8U5Y9</accession>
<name>A0ABC8U5Y9_9AQUA</name>
<keyword evidence="3" id="KW-1185">Reference proteome</keyword>
<gene>
    <name evidence="2" type="ORF">ILEXP_LOCUS47043</name>
</gene>
<organism evidence="2 3">
    <name type="scientific">Ilex paraguariensis</name>
    <name type="common">yerba mate</name>
    <dbReference type="NCBI Taxonomy" id="185542"/>
    <lineage>
        <taxon>Eukaryota</taxon>
        <taxon>Viridiplantae</taxon>
        <taxon>Streptophyta</taxon>
        <taxon>Embryophyta</taxon>
        <taxon>Tracheophyta</taxon>
        <taxon>Spermatophyta</taxon>
        <taxon>Magnoliopsida</taxon>
        <taxon>eudicotyledons</taxon>
        <taxon>Gunneridae</taxon>
        <taxon>Pentapetalae</taxon>
        <taxon>asterids</taxon>
        <taxon>campanulids</taxon>
        <taxon>Aquifoliales</taxon>
        <taxon>Aquifoliaceae</taxon>
        <taxon>Ilex</taxon>
    </lineage>
</organism>
<evidence type="ECO:0000256" key="1">
    <source>
        <dbReference type="SAM" id="SignalP"/>
    </source>
</evidence>
<dbReference type="EMBL" id="CAUOFW020006980">
    <property type="protein sequence ID" value="CAK9177175.1"/>
    <property type="molecule type" value="Genomic_DNA"/>
</dbReference>
<evidence type="ECO:0000313" key="3">
    <source>
        <dbReference type="Proteomes" id="UP001642360"/>
    </source>
</evidence>
<proteinExistence type="predicted"/>
<dbReference type="AlphaFoldDB" id="A0ABC8U5Y9"/>